<organism evidence="2 3">
    <name type="scientific">Modicella reniformis</name>
    <dbReference type="NCBI Taxonomy" id="1440133"/>
    <lineage>
        <taxon>Eukaryota</taxon>
        <taxon>Fungi</taxon>
        <taxon>Fungi incertae sedis</taxon>
        <taxon>Mucoromycota</taxon>
        <taxon>Mortierellomycotina</taxon>
        <taxon>Mortierellomycetes</taxon>
        <taxon>Mortierellales</taxon>
        <taxon>Mortierellaceae</taxon>
        <taxon>Modicella</taxon>
    </lineage>
</organism>
<reference evidence="2" key="1">
    <citation type="journal article" date="2020" name="Fungal Divers.">
        <title>Resolving the Mortierellaceae phylogeny through synthesis of multi-gene phylogenetics and phylogenomics.</title>
        <authorList>
            <person name="Vandepol N."/>
            <person name="Liber J."/>
            <person name="Desiro A."/>
            <person name="Na H."/>
            <person name="Kennedy M."/>
            <person name="Barry K."/>
            <person name="Grigoriev I.V."/>
            <person name="Miller A.N."/>
            <person name="O'Donnell K."/>
            <person name="Stajich J.E."/>
            <person name="Bonito G."/>
        </authorList>
    </citation>
    <scope>NUCLEOTIDE SEQUENCE</scope>
    <source>
        <strain evidence="2">MES-2147</strain>
    </source>
</reference>
<dbReference type="AlphaFoldDB" id="A0A9P6MC81"/>
<dbReference type="Proteomes" id="UP000749646">
    <property type="component" value="Unassembled WGS sequence"/>
</dbReference>
<feature type="compositionally biased region" description="Acidic residues" evidence="1">
    <location>
        <begin position="132"/>
        <end position="141"/>
    </location>
</feature>
<sequence length="221" mass="24369">NGLKCTYTDFPKARLTPGFIHFSETVLLDVFSANKETWMILKNKLEACGADIKTKQNAKDFVQTHKARLITELFGHHGYRDVSLQEQTDRETKFKLKGTVCTNGLVLHAMAYDTSVLRPKAAREAAEHGDPDNEEQDSEQPDYDADLEIDDAFIDLDELADDTDLNGLEGNVELESLEGSIDLGGLEDDIDLGSHESDIDLGSHEGDIDPGNLEGDIDLCG</sequence>
<feature type="region of interest" description="Disordered" evidence="1">
    <location>
        <begin position="188"/>
        <end position="221"/>
    </location>
</feature>
<dbReference type="EMBL" id="JAAAHW010002731">
    <property type="protein sequence ID" value="KAF9991484.1"/>
    <property type="molecule type" value="Genomic_DNA"/>
</dbReference>
<accession>A0A9P6MC81</accession>
<feature type="compositionally biased region" description="Basic and acidic residues" evidence="1">
    <location>
        <begin position="192"/>
        <end position="207"/>
    </location>
</feature>
<evidence type="ECO:0000313" key="3">
    <source>
        <dbReference type="Proteomes" id="UP000749646"/>
    </source>
</evidence>
<protein>
    <submittedName>
        <fullName evidence="2">Uncharacterized protein</fullName>
    </submittedName>
</protein>
<keyword evidence="3" id="KW-1185">Reference proteome</keyword>
<comment type="caution">
    <text evidence="2">The sequence shown here is derived from an EMBL/GenBank/DDBJ whole genome shotgun (WGS) entry which is preliminary data.</text>
</comment>
<proteinExistence type="predicted"/>
<evidence type="ECO:0000256" key="1">
    <source>
        <dbReference type="SAM" id="MobiDB-lite"/>
    </source>
</evidence>
<gene>
    <name evidence="2" type="ORF">BGZ65_000552</name>
</gene>
<feature type="region of interest" description="Disordered" evidence="1">
    <location>
        <begin position="120"/>
        <end position="141"/>
    </location>
</feature>
<feature type="compositionally biased region" description="Basic and acidic residues" evidence="1">
    <location>
        <begin position="121"/>
        <end position="131"/>
    </location>
</feature>
<dbReference type="OrthoDB" id="2447348at2759"/>
<evidence type="ECO:0000313" key="2">
    <source>
        <dbReference type="EMBL" id="KAF9991484.1"/>
    </source>
</evidence>
<feature type="non-terminal residue" evidence="2">
    <location>
        <position position="221"/>
    </location>
</feature>
<name>A0A9P6MC81_9FUNG</name>
<feature type="non-terminal residue" evidence="2">
    <location>
        <position position="1"/>
    </location>
</feature>